<protein>
    <submittedName>
        <fullName evidence="1">Uncharacterized protein</fullName>
    </submittedName>
</protein>
<gene>
    <name evidence="1" type="ORF">GCM10009733_029530</name>
</gene>
<comment type="caution">
    <text evidence="1">The sequence shown here is derived from an EMBL/GenBank/DDBJ whole genome shotgun (WGS) entry which is preliminary data.</text>
</comment>
<keyword evidence="2" id="KW-1185">Reference proteome</keyword>
<dbReference type="RefSeq" id="WP_346105009.1">
    <property type="nucleotide sequence ID" value="NZ_BAAAMU010000017.1"/>
</dbReference>
<evidence type="ECO:0000313" key="1">
    <source>
        <dbReference type="EMBL" id="GAA1630854.1"/>
    </source>
</evidence>
<sequence>MTEEERNQQKEAVLREIGEEWGDDYFPDGYDLMLRNGALDSSTYFIDSGGPPGPLLSKLAKISTPSAALDLQSYRHASEDAIRLLNE</sequence>
<accession>A0ABN2F4S9</accession>
<name>A0ABN2F4S9_9ACTN</name>
<dbReference type="Proteomes" id="UP001500064">
    <property type="component" value="Unassembled WGS sequence"/>
</dbReference>
<evidence type="ECO:0000313" key="2">
    <source>
        <dbReference type="Proteomes" id="UP001500064"/>
    </source>
</evidence>
<dbReference type="EMBL" id="BAAAMU010000017">
    <property type="protein sequence ID" value="GAA1630854.1"/>
    <property type="molecule type" value="Genomic_DNA"/>
</dbReference>
<organism evidence="1 2">
    <name type="scientific">Nonomuraea maheshkhaliensis</name>
    <dbReference type="NCBI Taxonomy" id="419590"/>
    <lineage>
        <taxon>Bacteria</taxon>
        <taxon>Bacillati</taxon>
        <taxon>Actinomycetota</taxon>
        <taxon>Actinomycetes</taxon>
        <taxon>Streptosporangiales</taxon>
        <taxon>Streptosporangiaceae</taxon>
        <taxon>Nonomuraea</taxon>
    </lineage>
</organism>
<reference evidence="1 2" key="1">
    <citation type="journal article" date="2019" name="Int. J. Syst. Evol. Microbiol.">
        <title>The Global Catalogue of Microorganisms (GCM) 10K type strain sequencing project: providing services to taxonomists for standard genome sequencing and annotation.</title>
        <authorList>
            <consortium name="The Broad Institute Genomics Platform"/>
            <consortium name="The Broad Institute Genome Sequencing Center for Infectious Disease"/>
            <person name="Wu L."/>
            <person name="Ma J."/>
        </authorList>
    </citation>
    <scope>NUCLEOTIDE SEQUENCE [LARGE SCALE GENOMIC DNA]</scope>
    <source>
        <strain evidence="1 2">JCM 13929</strain>
    </source>
</reference>
<proteinExistence type="predicted"/>